<feature type="domain" description="AAA+ ATPase" evidence="3">
    <location>
        <begin position="350"/>
        <end position="487"/>
    </location>
</feature>
<dbReference type="GO" id="GO:0006310">
    <property type="term" value="P:DNA recombination"/>
    <property type="evidence" value="ECO:0007669"/>
    <property type="project" value="TreeGrafter"/>
</dbReference>
<evidence type="ECO:0000259" key="3">
    <source>
        <dbReference type="SMART" id="SM00382"/>
    </source>
</evidence>
<comment type="caution">
    <text evidence="4">The sequence shown here is derived from an EMBL/GenBank/DDBJ whole genome shotgun (WGS) entry which is preliminary data.</text>
</comment>
<dbReference type="GO" id="GO:0017116">
    <property type="term" value="F:single-stranded DNA helicase activity"/>
    <property type="evidence" value="ECO:0007669"/>
    <property type="project" value="TreeGrafter"/>
</dbReference>
<evidence type="ECO:0000256" key="2">
    <source>
        <dbReference type="ARBA" id="ARBA00022840"/>
    </source>
</evidence>
<dbReference type="Gene3D" id="3.40.50.300">
    <property type="entry name" value="P-loop containing nucleotide triphosphate hydrolases"/>
    <property type="match status" value="2"/>
</dbReference>
<protein>
    <submittedName>
        <fullName evidence="4">AAA family ATPase</fullName>
    </submittedName>
</protein>
<evidence type="ECO:0000256" key="1">
    <source>
        <dbReference type="ARBA" id="ARBA00022741"/>
    </source>
</evidence>
<dbReference type="Pfam" id="PF13604">
    <property type="entry name" value="AAA_30"/>
    <property type="match status" value="1"/>
</dbReference>
<evidence type="ECO:0000313" key="5">
    <source>
        <dbReference type="Proteomes" id="UP000305674"/>
    </source>
</evidence>
<accession>A0A4V5NXI1</accession>
<evidence type="ECO:0000313" key="4">
    <source>
        <dbReference type="EMBL" id="TKB51191.1"/>
    </source>
</evidence>
<dbReference type="GO" id="GO:0009338">
    <property type="term" value="C:exodeoxyribonuclease V complex"/>
    <property type="evidence" value="ECO:0007669"/>
    <property type="project" value="TreeGrafter"/>
</dbReference>
<reference evidence="4 5" key="1">
    <citation type="submission" date="2019-04" db="EMBL/GenBank/DDBJ databases">
        <authorList>
            <person name="Hwang J.C."/>
        </authorList>
    </citation>
    <scope>NUCLEOTIDE SEQUENCE [LARGE SCALE GENOMIC DNA]</scope>
    <source>
        <strain evidence="4 5">IMCC35001</strain>
    </source>
</reference>
<dbReference type="InterPro" id="IPR050534">
    <property type="entry name" value="Coronavir_polyprotein_1ab"/>
</dbReference>
<dbReference type="InterPro" id="IPR003593">
    <property type="entry name" value="AAA+_ATPase"/>
</dbReference>
<dbReference type="EMBL" id="SWCI01000001">
    <property type="protein sequence ID" value="TKB51191.1"/>
    <property type="molecule type" value="Genomic_DNA"/>
</dbReference>
<proteinExistence type="predicted"/>
<sequence length="744" mass="81124">MSSVVHLNQIVQVKKRRKWGYATVDLINKDGSVRKRDKTLVVRFPEGAREASAVGSLWQLSGKEYLNSFQVNDLTITEYTIDAYEIKYLRPSGRILARWISSNIRGIGSVIANRLVRLKNLSALVQNRDREALLAVSGMSNERVERLFNNWPDDTLHETMEWLEALDLPMSLGAKLVSIFGERAIAEVEAHPFLLMAMGASFEKTMQITTSLGLSLDDECVLAGVAQHVAVSHTSRTKSTVIDQALLVRECSRLLKSDVRATVGEIAVTNRLLVSVSGGYQVWGTALMETAVAKFLQEAHSRQPGAYALVAAWEKQLTREAVTEALLSYQSTLNFELTFEQSRAIVGAVMSPVACISGGAGTGKTTILNAILGVYETVGSGVPCYQVALSGRAAQRMAESTGRPAQTIAKLISDHLGDEKPSLPPHLLLVIDEASMVDLLSMYRLVGMLPRATRILFVGDTAQLPPVGSGLVFHALFDTPIPFLNLTQVKRQSDESPIHHFAMSVRNGRLCLPPKTQTTLADSAACSIDGTPCIDRIIEYWSESGGIENCIILSPLRRGEFGVENLNRRLQEHCGLGRSAVHYPDPQRGWIPWITAGGTKLFEGDAVLVTENNYSESADVRNGDLGVITEVMSEVGIDGVLGTMRVNGNDISITSDLLEKLSLGFAITIHKSQGSQWPTCLVTLPQEAANMLDQTVLYTACTRPIDRLVLLGGINVIAAAMARGSLALSRQTFLRERLMLAASV</sequence>
<name>A0A4V5NXI1_9GAMM</name>
<dbReference type="InterPro" id="IPR010994">
    <property type="entry name" value="RuvA_2-like"/>
</dbReference>
<dbReference type="Gene3D" id="2.30.30.940">
    <property type="match status" value="1"/>
</dbReference>
<dbReference type="SMART" id="SM00382">
    <property type="entry name" value="AAA"/>
    <property type="match status" value="1"/>
</dbReference>
<dbReference type="InterPro" id="IPR027417">
    <property type="entry name" value="P-loop_NTPase"/>
</dbReference>
<keyword evidence="5" id="KW-1185">Reference proteome</keyword>
<dbReference type="SUPFAM" id="SSF47781">
    <property type="entry name" value="RuvA domain 2-like"/>
    <property type="match status" value="1"/>
</dbReference>
<dbReference type="OrthoDB" id="9763659at2"/>
<dbReference type="CDD" id="cd17933">
    <property type="entry name" value="DEXSc_RecD-like"/>
    <property type="match status" value="1"/>
</dbReference>
<keyword evidence="2" id="KW-0067">ATP-binding</keyword>
<dbReference type="AlphaFoldDB" id="A0A4V5NXI1"/>
<dbReference type="InterPro" id="IPR029493">
    <property type="entry name" value="RecD2-like_HHH"/>
</dbReference>
<gene>
    <name evidence="4" type="ORF">FCL40_01140</name>
</gene>
<dbReference type="Proteomes" id="UP000305674">
    <property type="component" value="Unassembled WGS sequence"/>
</dbReference>
<dbReference type="PANTHER" id="PTHR43788">
    <property type="entry name" value="DNA2/NAM7 HELICASE FAMILY MEMBER"/>
    <property type="match status" value="1"/>
</dbReference>
<dbReference type="SUPFAM" id="SSF52540">
    <property type="entry name" value="P-loop containing nucleoside triphosphate hydrolases"/>
    <property type="match status" value="2"/>
</dbReference>
<dbReference type="Pfam" id="PF13538">
    <property type="entry name" value="UvrD_C_2"/>
    <property type="match status" value="1"/>
</dbReference>
<dbReference type="RefSeq" id="WP_136850514.1">
    <property type="nucleotide sequence ID" value="NZ_SWCI01000001.1"/>
</dbReference>
<keyword evidence="1" id="KW-0547">Nucleotide-binding</keyword>
<dbReference type="PANTHER" id="PTHR43788:SF6">
    <property type="entry name" value="DNA HELICASE B"/>
    <property type="match status" value="1"/>
</dbReference>
<organism evidence="4 5">
    <name type="scientific">Ferrimonas sediminicola</name>
    <dbReference type="NCBI Taxonomy" id="2569538"/>
    <lineage>
        <taxon>Bacteria</taxon>
        <taxon>Pseudomonadati</taxon>
        <taxon>Pseudomonadota</taxon>
        <taxon>Gammaproteobacteria</taxon>
        <taxon>Alteromonadales</taxon>
        <taxon>Ferrimonadaceae</taxon>
        <taxon>Ferrimonas</taxon>
    </lineage>
</organism>
<dbReference type="InterPro" id="IPR027785">
    <property type="entry name" value="UvrD-like_helicase_C"/>
</dbReference>
<dbReference type="GO" id="GO:0005524">
    <property type="term" value="F:ATP binding"/>
    <property type="evidence" value="ECO:0007669"/>
    <property type="project" value="UniProtKB-KW"/>
</dbReference>
<dbReference type="Pfam" id="PF14490">
    <property type="entry name" value="HHH_RecD2"/>
    <property type="match status" value="1"/>
</dbReference>
<dbReference type="CDD" id="cd18809">
    <property type="entry name" value="SF1_C_RecD"/>
    <property type="match status" value="1"/>
</dbReference>